<evidence type="ECO:0000313" key="4">
    <source>
        <dbReference type="Proteomes" id="UP001595923"/>
    </source>
</evidence>
<sequence>MRVDGEFPVVGSGGVSGTHISHNFKGPGIVIGRKGSYGSIHWIPTNGFAIDTAYFIDRRLTSAHLRWLYYALQAVDLRGASQDVGVPGLARETAYEVLLPVPQFLEEQCRIAEFLDTETARIDLLTSKKLSLLSLLEERIDSRILDLIGASNLAKSELSRSVSPIRRLLKKMNRMPKPDAHPITAFRDGQVTARLLRRTDGYTLPSSTEAAGQFVEPGDVVIHGLDGFAGAIGTSEASGNCSPVYHVCTPLDGGDPLFLGRLLRVLAITGYLGLFATSTRERAVDFRNWDLFGRIPIPQVPQQEQREIGAWISSIRPLRVAIDRSNALAVERRQALITAAVTGQFDVSTASGRNVTEGVGA</sequence>
<evidence type="ECO:0000256" key="1">
    <source>
        <dbReference type="ARBA" id="ARBA00022747"/>
    </source>
</evidence>
<dbReference type="Proteomes" id="UP001595923">
    <property type="component" value="Unassembled WGS sequence"/>
</dbReference>
<protein>
    <recommendedName>
        <fullName evidence="5">Type I restriction modification DNA specificity domain-containing protein</fullName>
    </recommendedName>
</protein>
<dbReference type="CDD" id="cd17267">
    <property type="entry name" value="RMtype1_S_EcoAO83I-TRD1-CR1_like"/>
    <property type="match status" value="1"/>
</dbReference>
<dbReference type="Gene3D" id="3.90.220.20">
    <property type="entry name" value="DNA methylase specificity domains"/>
    <property type="match status" value="2"/>
</dbReference>
<gene>
    <name evidence="3" type="ORF">ACFO4E_13360</name>
</gene>
<dbReference type="EMBL" id="JBHSFQ010000011">
    <property type="protein sequence ID" value="MFC4562849.1"/>
    <property type="molecule type" value="Genomic_DNA"/>
</dbReference>
<organism evidence="3 4">
    <name type="scientific">Nocardiopsis mangrovi</name>
    <dbReference type="NCBI Taxonomy" id="1179818"/>
    <lineage>
        <taxon>Bacteria</taxon>
        <taxon>Bacillati</taxon>
        <taxon>Actinomycetota</taxon>
        <taxon>Actinomycetes</taxon>
        <taxon>Streptosporangiales</taxon>
        <taxon>Nocardiopsidaceae</taxon>
        <taxon>Nocardiopsis</taxon>
    </lineage>
</organism>
<comment type="caution">
    <text evidence="3">The sequence shown here is derived from an EMBL/GenBank/DDBJ whole genome shotgun (WGS) entry which is preliminary data.</text>
</comment>
<evidence type="ECO:0000256" key="2">
    <source>
        <dbReference type="ARBA" id="ARBA00023125"/>
    </source>
</evidence>
<keyword evidence="1" id="KW-0680">Restriction system</keyword>
<evidence type="ECO:0008006" key="5">
    <source>
        <dbReference type="Google" id="ProtNLM"/>
    </source>
</evidence>
<dbReference type="InterPro" id="IPR044946">
    <property type="entry name" value="Restrct_endonuc_typeI_TRD_sf"/>
</dbReference>
<keyword evidence="4" id="KW-1185">Reference proteome</keyword>
<proteinExistence type="predicted"/>
<evidence type="ECO:0000313" key="3">
    <source>
        <dbReference type="EMBL" id="MFC4562849.1"/>
    </source>
</evidence>
<reference evidence="4" key="1">
    <citation type="journal article" date="2019" name="Int. J. Syst. Evol. Microbiol.">
        <title>The Global Catalogue of Microorganisms (GCM) 10K type strain sequencing project: providing services to taxonomists for standard genome sequencing and annotation.</title>
        <authorList>
            <consortium name="The Broad Institute Genomics Platform"/>
            <consortium name="The Broad Institute Genome Sequencing Center for Infectious Disease"/>
            <person name="Wu L."/>
            <person name="Ma J."/>
        </authorList>
    </citation>
    <scope>NUCLEOTIDE SEQUENCE [LARGE SCALE GENOMIC DNA]</scope>
    <source>
        <strain evidence="4">XZYJ18</strain>
    </source>
</reference>
<dbReference type="PANTHER" id="PTHR43140">
    <property type="entry name" value="TYPE-1 RESTRICTION ENZYME ECOKI SPECIFICITY PROTEIN"/>
    <property type="match status" value="1"/>
</dbReference>
<name>A0ABV9DY41_9ACTN</name>
<keyword evidence="2" id="KW-0238">DNA-binding</keyword>
<dbReference type="PANTHER" id="PTHR43140:SF1">
    <property type="entry name" value="TYPE I RESTRICTION ENZYME ECOKI SPECIFICITY SUBUNIT"/>
    <property type="match status" value="1"/>
</dbReference>
<accession>A0ABV9DY41</accession>
<dbReference type="RefSeq" id="WP_378574392.1">
    <property type="nucleotide sequence ID" value="NZ_JBHSFQ010000011.1"/>
</dbReference>
<dbReference type="SUPFAM" id="SSF116734">
    <property type="entry name" value="DNA methylase specificity domain"/>
    <property type="match status" value="2"/>
</dbReference>
<dbReference type="InterPro" id="IPR051212">
    <property type="entry name" value="Type-I_RE_S_subunit"/>
</dbReference>